<protein>
    <submittedName>
        <fullName evidence="1">Maker51</fullName>
    </submittedName>
</protein>
<gene>
    <name evidence="1" type="ORF">Dbus_chr2Rg808</name>
</gene>
<dbReference type="EMBL" id="CP012524">
    <property type="protein sequence ID" value="ALC41229.1"/>
    <property type="molecule type" value="Genomic_DNA"/>
</dbReference>
<reference evidence="1 2" key="1">
    <citation type="submission" date="2015-08" db="EMBL/GenBank/DDBJ databases">
        <title>Ancestral chromatin configuration constrains chromatin evolution on differentiating sex chromosomes in Drosophila.</title>
        <authorList>
            <person name="Zhou Q."/>
            <person name="Bachtrog D."/>
        </authorList>
    </citation>
    <scope>NUCLEOTIDE SEQUENCE [LARGE SCALE GENOMIC DNA]</scope>
    <source>
        <tissue evidence="1">Whole larvae</tissue>
    </source>
</reference>
<evidence type="ECO:0000313" key="1">
    <source>
        <dbReference type="EMBL" id="ALC41229.1"/>
    </source>
</evidence>
<accession>A0A0M3QUT6</accession>
<dbReference type="AlphaFoldDB" id="A0A0M3QUT6"/>
<name>A0A0M3QUT6_DROBS</name>
<organism evidence="1 2">
    <name type="scientific">Drosophila busckii</name>
    <name type="common">Fruit fly</name>
    <dbReference type="NCBI Taxonomy" id="30019"/>
    <lineage>
        <taxon>Eukaryota</taxon>
        <taxon>Metazoa</taxon>
        <taxon>Ecdysozoa</taxon>
        <taxon>Arthropoda</taxon>
        <taxon>Hexapoda</taxon>
        <taxon>Insecta</taxon>
        <taxon>Pterygota</taxon>
        <taxon>Neoptera</taxon>
        <taxon>Endopterygota</taxon>
        <taxon>Diptera</taxon>
        <taxon>Brachycera</taxon>
        <taxon>Muscomorpha</taxon>
        <taxon>Ephydroidea</taxon>
        <taxon>Drosophilidae</taxon>
        <taxon>Drosophila</taxon>
    </lineage>
</organism>
<keyword evidence="2" id="KW-1185">Reference proteome</keyword>
<sequence length="52" mass="6009">MHRRLRKKMDISHGFSTPPLMSASSFVSPMIRFFFLFLNLSKTTPTLIILVP</sequence>
<proteinExistence type="predicted"/>
<dbReference type="Proteomes" id="UP000494163">
    <property type="component" value="Chromosome 2R"/>
</dbReference>
<evidence type="ECO:0000313" key="2">
    <source>
        <dbReference type="Proteomes" id="UP000494163"/>
    </source>
</evidence>